<comment type="caution">
    <text evidence="1">The sequence shown here is derived from an EMBL/GenBank/DDBJ whole genome shotgun (WGS) entry which is preliminary data.</text>
</comment>
<gene>
    <name evidence="1" type="ORF">C4F49_11715</name>
</gene>
<evidence type="ECO:0000313" key="2">
    <source>
        <dbReference type="Proteomes" id="UP000616201"/>
    </source>
</evidence>
<dbReference type="Proteomes" id="UP000616201">
    <property type="component" value="Unassembled WGS sequence"/>
</dbReference>
<accession>A0A928UZR4</accession>
<organism evidence="1 2">
    <name type="scientific">Sphingobacterium hungaricum</name>
    <dbReference type="NCBI Taxonomy" id="2082723"/>
    <lineage>
        <taxon>Bacteria</taxon>
        <taxon>Pseudomonadati</taxon>
        <taxon>Bacteroidota</taxon>
        <taxon>Sphingobacteriia</taxon>
        <taxon>Sphingobacteriales</taxon>
        <taxon>Sphingobacteriaceae</taxon>
        <taxon>Sphingobacterium</taxon>
    </lineage>
</organism>
<proteinExistence type="predicted"/>
<protein>
    <submittedName>
        <fullName evidence="1">Uncharacterized protein</fullName>
    </submittedName>
</protein>
<sequence length="68" mass="7399">MIKADLQSALGFGIANPVYLKFDISLLRKVKSKNSKVKKLSRGYVMASMINSSLAIINSIKLLFPLGG</sequence>
<evidence type="ECO:0000313" key="1">
    <source>
        <dbReference type="EMBL" id="MBE8714351.1"/>
    </source>
</evidence>
<dbReference type="EMBL" id="PRDK01000006">
    <property type="protein sequence ID" value="MBE8714351.1"/>
    <property type="molecule type" value="Genomic_DNA"/>
</dbReference>
<name>A0A928UZR4_9SPHI</name>
<dbReference type="AlphaFoldDB" id="A0A928UZR4"/>
<reference evidence="1" key="1">
    <citation type="submission" date="2018-02" db="EMBL/GenBank/DDBJ databases">
        <authorList>
            <person name="Vasarhelyi B.M."/>
            <person name="Deshmukh S."/>
            <person name="Balint B."/>
            <person name="Kukolya J."/>
        </authorList>
    </citation>
    <scope>NUCLEOTIDE SEQUENCE</scope>
    <source>
        <strain evidence="1">KB22</strain>
    </source>
</reference>
<keyword evidence="2" id="KW-1185">Reference proteome</keyword>